<dbReference type="PANTHER" id="PTHR14187:SF5">
    <property type="entry name" value="HEAT SHOCK 70 KDA PROTEIN 12A"/>
    <property type="match status" value="1"/>
</dbReference>
<feature type="coiled-coil region" evidence="1">
    <location>
        <begin position="16"/>
        <end position="64"/>
    </location>
</feature>
<dbReference type="Proteomes" id="UP000789570">
    <property type="component" value="Unassembled WGS sequence"/>
</dbReference>
<dbReference type="Gene3D" id="3.30.420.40">
    <property type="match status" value="2"/>
</dbReference>
<name>A0A9N9FQ56_9GLOM</name>
<evidence type="ECO:0000256" key="1">
    <source>
        <dbReference type="SAM" id="Coils"/>
    </source>
</evidence>
<comment type="caution">
    <text evidence="2">The sequence shown here is derived from an EMBL/GenBank/DDBJ whole genome shotgun (WGS) entry which is preliminary data.</text>
</comment>
<sequence>MAARIGIENESLKQQHKVIQEENRETLRINAELKEKLQEKDKQLEKLQQKVLNLENQKKEFEIISQTLEKSLEMFGLDDVNENNNNILEEKNKPFLGEENNKETIKFPLNNNDSIQLAKNTSEHSWSSYNIDNIRIVVGLDFGTTYSGFAYCHVKGSQIICHEWDSHFKTCTALKYDDEYNKVISWGFPAKFRRPNRRNKNDNKPVELFKLHLSDIPDELKPKFPVGYEKAITDYLREIGQVIKDDISRTWSSLNFYNDVLLVLTCPAEYSENARSIMRECVYNAGLIVDKCSSKLQLVTEDEAAAIYCMNQLREYEFETGTNFMVVDCGGDTVDLTTRKLINRNQLGEITERSGDFCGSNYIDREFIMYLSRKVGYNAMEMLRKNHYGQMQYLIQGFINQCKLPFTGENKYFNTCEFDLEEFAPEIKQYITDENRKHLEEEEWMIEVYFNDIKSMFDPVVKNVLQLIHAQLNSSPETCSAMFLVGGFSESKYLQKRIKQEFQHRVRIILFPSIPTIVIEHGAVIYGLSSINSDSDVIASRIIKFKYTYGVKVSECWTKDDPIQRKVNGRIDKFDCLVKRGTPINVNQEITCSYLPVYPTQTKVVFYLYCTKEYGAKYCDEPGMNLLGKHTMDLSVSGLDKLSFGLTFGQIEVIAIVKNENNKKISKTKFEFYV</sequence>
<keyword evidence="3" id="KW-1185">Reference proteome</keyword>
<organism evidence="2 3">
    <name type="scientific">Funneliformis caledonium</name>
    <dbReference type="NCBI Taxonomy" id="1117310"/>
    <lineage>
        <taxon>Eukaryota</taxon>
        <taxon>Fungi</taxon>
        <taxon>Fungi incertae sedis</taxon>
        <taxon>Mucoromycota</taxon>
        <taxon>Glomeromycotina</taxon>
        <taxon>Glomeromycetes</taxon>
        <taxon>Glomerales</taxon>
        <taxon>Glomeraceae</taxon>
        <taxon>Funneliformis</taxon>
    </lineage>
</organism>
<dbReference type="Gene3D" id="3.90.640.10">
    <property type="entry name" value="Actin, Chain A, domain 4"/>
    <property type="match status" value="1"/>
</dbReference>
<accession>A0A9N9FQ56</accession>
<dbReference type="EMBL" id="CAJVPQ010001387">
    <property type="protein sequence ID" value="CAG8549785.1"/>
    <property type="molecule type" value="Genomic_DNA"/>
</dbReference>
<dbReference type="AlphaFoldDB" id="A0A9N9FQ56"/>
<dbReference type="PANTHER" id="PTHR14187">
    <property type="entry name" value="ALPHA KINASE/ELONGATION FACTOR 2 KINASE"/>
    <property type="match status" value="1"/>
</dbReference>
<protein>
    <submittedName>
        <fullName evidence="2">2777_t:CDS:1</fullName>
    </submittedName>
</protein>
<gene>
    <name evidence="2" type="ORF">FCALED_LOCUS6060</name>
</gene>
<dbReference type="SUPFAM" id="SSF53067">
    <property type="entry name" value="Actin-like ATPase domain"/>
    <property type="match status" value="2"/>
</dbReference>
<evidence type="ECO:0000313" key="3">
    <source>
        <dbReference type="Proteomes" id="UP000789570"/>
    </source>
</evidence>
<dbReference type="InterPro" id="IPR043129">
    <property type="entry name" value="ATPase_NBD"/>
</dbReference>
<proteinExistence type="predicted"/>
<evidence type="ECO:0000313" key="2">
    <source>
        <dbReference type="EMBL" id="CAG8549785.1"/>
    </source>
</evidence>
<reference evidence="2" key="1">
    <citation type="submission" date="2021-06" db="EMBL/GenBank/DDBJ databases">
        <authorList>
            <person name="Kallberg Y."/>
            <person name="Tangrot J."/>
            <person name="Rosling A."/>
        </authorList>
    </citation>
    <scope>NUCLEOTIDE SEQUENCE</scope>
    <source>
        <strain evidence="2">UK204</strain>
    </source>
</reference>
<dbReference type="OrthoDB" id="2963168at2759"/>
<keyword evidence="1" id="KW-0175">Coiled coil</keyword>